<evidence type="ECO:0000256" key="1">
    <source>
        <dbReference type="SAM" id="Phobius"/>
    </source>
</evidence>
<feature type="transmembrane region" description="Helical" evidence="1">
    <location>
        <begin position="107"/>
        <end position="127"/>
    </location>
</feature>
<dbReference type="RefSeq" id="WP_076630588.1">
    <property type="nucleotide sequence ID" value="NZ_CP019314.1"/>
</dbReference>
<dbReference type="OrthoDB" id="1376015at2"/>
<dbReference type="Proteomes" id="UP000186336">
    <property type="component" value="Plasmid pDOK1-4-2"/>
</dbReference>
<reference evidence="3 4" key="1">
    <citation type="submission" date="2017-01" db="EMBL/GenBank/DDBJ databases">
        <title>Complete genome of Tateyamaria omphalii DOK1-4 isolated from seawater in Dokdo.</title>
        <authorList>
            <person name="Kim J.H."/>
            <person name="Chi W.-J."/>
        </authorList>
    </citation>
    <scope>NUCLEOTIDE SEQUENCE [LARGE SCALE GENOMIC DNA]</scope>
    <source>
        <strain evidence="3 4">DOK1-4</strain>
        <plasmid evidence="3 4">pDOK1-4-2</plasmid>
    </source>
</reference>
<keyword evidence="3" id="KW-0614">Plasmid</keyword>
<gene>
    <name evidence="3" type="ORF">BWR18_19870</name>
</gene>
<dbReference type="KEGG" id="tom:BWR18_19870"/>
<dbReference type="Pfam" id="PF00884">
    <property type="entry name" value="Sulfatase"/>
    <property type="match status" value="1"/>
</dbReference>
<evidence type="ECO:0000259" key="2">
    <source>
        <dbReference type="Pfam" id="PF00884"/>
    </source>
</evidence>
<dbReference type="InterPro" id="IPR017850">
    <property type="entry name" value="Alkaline_phosphatase_core_sf"/>
</dbReference>
<feature type="domain" description="Sulfatase N-terminal" evidence="2">
    <location>
        <begin position="226"/>
        <end position="468"/>
    </location>
</feature>
<keyword evidence="1" id="KW-0812">Transmembrane</keyword>
<feature type="transmembrane region" description="Helical" evidence="1">
    <location>
        <begin position="45"/>
        <end position="71"/>
    </location>
</feature>
<geneLocation type="plasmid" evidence="3 4">
    <name>pDOK1-4-2</name>
</geneLocation>
<protein>
    <submittedName>
        <fullName evidence="3">Sulfatase-like protein</fullName>
    </submittedName>
</protein>
<dbReference type="AlphaFoldDB" id="A0A1P8N1C4"/>
<name>A0A1P8N1C4_9RHOB</name>
<dbReference type="Gene3D" id="3.40.720.10">
    <property type="entry name" value="Alkaline Phosphatase, subunit A"/>
    <property type="match status" value="1"/>
</dbReference>
<keyword evidence="1" id="KW-1133">Transmembrane helix</keyword>
<proteinExistence type="predicted"/>
<evidence type="ECO:0000313" key="3">
    <source>
        <dbReference type="EMBL" id="APX14121.1"/>
    </source>
</evidence>
<keyword evidence="4" id="KW-1185">Reference proteome</keyword>
<dbReference type="SUPFAM" id="SSF53649">
    <property type="entry name" value="Alkaline phosphatase-like"/>
    <property type="match status" value="1"/>
</dbReference>
<feature type="transmembrane region" description="Helical" evidence="1">
    <location>
        <begin position="83"/>
        <end position="101"/>
    </location>
</feature>
<dbReference type="EMBL" id="CP019314">
    <property type="protein sequence ID" value="APX14121.1"/>
    <property type="molecule type" value="Genomic_DNA"/>
</dbReference>
<accession>A0A1P8N1C4</accession>
<evidence type="ECO:0000313" key="4">
    <source>
        <dbReference type="Proteomes" id="UP000186336"/>
    </source>
</evidence>
<organism evidence="3 4">
    <name type="scientific">Tateyamaria omphalii</name>
    <dbReference type="NCBI Taxonomy" id="299262"/>
    <lineage>
        <taxon>Bacteria</taxon>
        <taxon>Pseudomonadati</taxon>
        <taxon>Pseudomonadota</taxon>
        <taxon>Alphaproteobacteria</taxon>
        <taxon>Rhodobacterales</taxon>
        <taxon>Roseobacteraceae</taxon>
        <taxon>Tateyamaria</taxon>
    </lineage>
</organism>
<dbReference type="InterPro" id="IPR000917">
    <property type="entry name" value="Sulfatase_N"/>
</dbReference>
<keyword evidence="1" id="KW-0472">Membrane</keyword>
<sequence>MTRGVGLTLAAAVIFAVLVLPNHPGTMKWSALNRWPLELPVLLLGALAIGPRWGVTYAAALALVFAVIIKVADYGMFSAFNRTFNPVLDLFLVGAGLSLLQDSIGTGLAALAVMGGALALILLFLALERSLRAWARLSPPKPVRLSAAVLALLGAGWAAADAGHHLEYWRFDKSPPGTAWTTRLTVKRGIEVQQTATELARFAEAAQKDAYADASGLLNALEGRDVILIWIESYGRASFDNPLYAPTHLGTLHAAQAEIAQTGMAMKSGWLTAPTSGGQSWLAHGALASGLWTSDNGRYKAMLASGQRWLFHFAQDAGYRTTAIMPAITVGWPESLVMGFDQIFPASDIPYKGDPFRWVTMPDQFTLAAYPALLTPDTRPDFVQIALISSHAPWTPIADMVPWDAVDDGTIFNDMAARGPAPKDLWRDQDAVRDAYRRSVDYSLRATFAHVARLGDAAPLIIVAGDHQAAGFVAGSDNKDVAVHMIGPPDVLDRITHWEWTDGLIPSPDGPVRRMDSFRNAFLDAFTYAQVSEMVGK</sequence>